<gene>
    <name evidence="2" type="ORF">EFL95_17825</name>
</gene>
<dbReference type="RefSeq" id="WP_123235461.1">
    <property type="nucleotide sequence ID" value="NZ_RJSG01000005.1"/>
</dbReference>
<evidence type="ECO:0000256" key="1">
    <source>
        <dbReference type="SAM" id="Phobius"/>
    </source>
</evidence>
<evidence type="ECO:0000313" key="2">
    <source>
        <dbReference type="EMBL" id="RNL77315.1"/>
    </source>
</evidence>
<keyword evidence="1" id="KW-1133">Transmembrane helix</keyword>
<accession>A0A3N0DNT2</accession>
<reference evidence="2 3" key="1">
    <citation type="submission" date="2018-11" db="EMBL/GenBank/DDBJ databases">
        <authorList>
            <person name="Li F."/>
        </authorList>
    </citation>
    <scope>NUCLEOTIDE SEQUENCE [LARGE SCALE GENOMIC DNA]</scope>
    <source>
        <strain evidence="2 3">KIS18-7</strain>
    </source>
</reference>
<proteinExistence type="predicted"/>
<feature type="transmembrane region" description="Helical" evidence="1">
    <location>
        <begin position="277"/>
        <end position="294"/>
    </location>
</feature>
<dbReference type="AlphaFoldDB" id="A0A3N0DNT2"/>
<organism evidence="2 3">
    <name type="scientific">Nocardioides marmorisolisilvae</name>
    <dbReference type="NCBI Taxonomy" id="1542737"/>
    <lineage>
        <taxon>Bacteria</taxon>
        <taxon>Bacillati</taxon>
        <taxon>Actinomycetota</taxon>
        <taxon>Actinomycetes</taxon>
        <taxon>Propionibacteriales</taxon>
        <taxon>Nocardioidaceae</taxon>
        <taxon>Nocardioides</taxon>
    </lineage>
</organism>
<name>A0A3N0DNT2_9ACTN</name>
<keyword evidence="1" id="KW-0472">Membrane</keyword>
<keyword evidence="1" id="KW-0812">Transmembrane</keyword>
<sequence>MNALLVVLAVASRVLFSFTDPAITESSGLVDLGSLMVTTNDSGDDAVLYVIDPRTGRTVGKTFYARSAVDVEALAPAGKDAVWAGDIGDNTETRPFIEVHRVPIGRGVRHVDVPSYRLVYPDGPHDAESLIAPGGRLYVITKGVLGGKIYVAPRPLDPNNVNRLKAVGVVTEWATDAAMLGSKHILVRGYGSAEVLTYPGYQKVAGFDLPGQQQGEGISVGPGHRVRLSSEGVHSPVLQIALPARVTDLLEPPKALPPRPETPVLAKDDGTSPAGPWAYGAGALVLAGVALWWTRRRAR</sequence>
<dbReference type="Proteomes" id="UP000277094">
    <property type="component" value="Unassembled WGS sequence"/>
</dbReference>
<evidence type="ECO:0008006" key="4">
    <source>
        <dbReference type="Google" id="ProtNLM"/>
    </source>
</evidence>
<dbReference type="EMBL" id="RJSG01000005">
    <property type="protein sequence ID" value="RNL77315.1"/>
    <property type="molecule type" value="Genomic_DNA"/>
</dbReference>
<keyword evidence="3" id="KW-1185">Reference proteome</keyword>
<protein>
    <recommendedName>
        <fullName evidence="4">WD40 repeat domain-containing protein</fullName>
    </recommendedName>
</protein>
<comment type="caution">
    <text evidence="2">The sequence shown here is derived from an EMBL/GenBank/DDBJ whole genome shotgun (WGS) entry which is preliminary data.</text>
</comment>
<evidence type="ECO:0000313" key="3">
    <source>
        <dbReference type="Proteomes" id="UP000277094"/>
    </source>
</evidence>
<dbReference type="OrthoDB" id="9801244at2"/>